<name>A0A8T2SXB5_CERRI</name>
<keyword evidence="1" id="KW-1133">Transmembrane helix</keyword>
<dbReference type="Proteomes" id="UP000825935">
    <property type="component" value="Chromosome 17"/>
</dbReference>
<reference evidence="2" key="1">
    <citation type="submission" date="2021-08" db="EMBL/GenBank/DDBJ databases">
        <title>WGS assembly of Ceratopteris richardii.</title>
        <authorList>
            <person name="Marchant D.B."/>
            <person name="Chen G."/>
            <person name="Jenkins J."/>
            <person name="Shu S."/>
            <person name="Leebens-Mack J."/>
            <person name="Grimwood J."/>
            <person name="Schmutz J."/>
            <person name="Soltis P."/>
            <person name="Soltis D."/>
            <person name="Chen Z.-H."/>
        </authorList>
    </citation>
    <scope>NUCLEOTIDE SEQUENCE</scope>
    <source>
        <strain evidence="2">Whitten #5841</strain>
        <tissue evidence="2">Leaf</tissue>
    </source>
</reference>
<organism evidence="2 3">
    <name type="scientific">Ceratopteris richardii</name>
    <name type="common">Triangle waterfern</name>
    <dbReference type="NCBI Taxonomy" id="49495"/>
    <lineage>
        <taxon>Eukaryota</taxon>
        <taxon>Viridiplantae</taxon>
        <taxon>Streptophyta</taxon>
        <taxon>Embryophyta</taxon>
        <taxon>Tracheophyta</taxon>
        <taxon>Polypodiopsida</taxon>
        <taxon>Polypodiidae</taxon>
        <taxon>Polypodiales</taxon>
        <taxon>Pteridineae</taxon>
        <taxon>Pteridaceae</taxon>
        <taxon>Parkerioideae</taxon>
        <taxon>Ceratopteris</taxon>
    </lineage>
</organism>
<feature type="transmembrane region" description="Helical" evidence="1">
    <location>
        <begin position="21"/>
        <end position="40"/>
    </location>
</feature>
<evidence type="ECO:0000313" key="3">
    <source>
        <dbReference type="Proteomes" id="UP000825935"/>
    </source>
</evidence>
<evidence type="ECO:0000313" key="2">
    <source>
        <dbReference type="EMBL" id="KAH7373167.1"/>
    </source>
</evidence>
<keyword evidence="1" id="KW-0812">Transmembrane</keyword>
<dbReference type="AlphaFoldDB" id="A0A8T2SXB5"/>
<protein>
    <submittedName>
        <fullName evidence="2">Uncharacterized protein</fullName>
    </submittedName>
</protein>
<comment type="caution">
    <text evidence="2">The sequence shown here is derived from an EMBL/GenBank/DDBJ whole genome shotgun (WGS) entry which is preliminary data.</text>
</comment>
<dbReference type="EMBL" id="CM035422">
    <property type="protein sequence ID" value="KAH7373167.1"/>
    <property type="molecule type" value="Genomic_DNA"/>
</dbReference>
<sequence>MWHSSSQTIQSARRNTILELLSKRHILILAAGFFSVFHFLCEYKGGRTLHIYLFPGGSVNFFFQDE</sequence>
<keyword evidence="1" id="KW-0472">Membrane</keyword>
<evidence type="ECO:0000256" key="1">
    <source>
        <dbReference type="SAM" id="Phobius"/>
    </source>
</evidence>
<gene>
    <name evidence="2" type="ORF">KP509_17G041800</name>
</gene>
<proteinExistence type="predicted"/>
<accession>A0A8T2SXB5</accession>
<keyword evidence="3" id="KW-1185">Reference proteome</keyword>